<keyword evidence="7" id="KW-1185">Reference proteome</keyword>
<name>A0A810KX64_9ACTN</name>
<dbReference type="GO" id="GO:0000976">
    <property type="term" value="F:transcription cis-regulatory region binding"/>
    <property type="evidence" value="ECO:0007669"/>
    <property type="project" value="TreeGrafter"/>
</dbReference>
<proteinExistence type="predicted"/>
<dbReference type="PROSITE" id="PS50977">
    <property type="entry name" value="HTH_TETR_2"/>
    <property type="match status" value="1"/>
</dbReference>
<dbReference type="Gene3D" id="1.10.357.10">
    <property type="entry name" value="Tetracycline Repressor, domain 2"/>
    <property type="match status" value="1"/>
</dbReference>
<evidence type="ECO:0000256" key="4">
    <source>
        <dbReference type="PROSITE-ProRule" id="PRU00335"/>
    </source>
</evidence>
<dbReference type="Pfam" id="PF00440">
    <property type="entry name" value="TetR_N"/>
    <property type="match status" value="1"/>
</dbReference>
<dbReference type="Proteomes" id="UP000680750">
    <property type="component" value="Chromosome"/>
</dbReference>
<keyword evidence="1" id="KW-0805">Transcription regulation</keyword>
<keyword evidence="3" id="KW-0804">Transcription</keyword>
<protein>
    <submittedName>
        <fullName evidence="6">TetR family transcriptional regulator</fullName>
    </submittedName>
</protein>
<dbReference type="OrthoDB" id="71867at2"/>
<dbReference type="Pfam" id="PF13305">
    <property type="entry name" value="TetR_C_33"/>
    <property type="match status" value="1"/>
</dbReference>
<dbReference type="SUPFAM" id="SSF48498">
    <property type="entry name" value="Tetracyclin repressor-like, C-terminal domain"/>
    <property type="match status" value="1"/>
</dbReference>
<sequence length="205" mass="21485">MPRAGLNPTAVVDAALAVLDEAGVDGLTLAAVAVHAGVATPSLYKHVKGLGALRDLVAVRVLDELATNCEQAAMGRSTDAALAAVLHAYRRYGQEHPHRYAALPQQPADEPELARAGDRAVAVFLAVLRGYGLDGADAIHVTRGLRAAAHGFVLLEIGGGFGLPEKLDDSYQVLIDTLTAGLRDVSRRWARTGTDTPPTGSDRPI</sequence>
<dbReference type="PANTHER" id="PTHR30055">
    <property type="entry name" value="HTH-TYPE TRANSCRIPTIONAL REGULATOR RUTR"/>
    <property type="match status" value="1"/>
</dbReference>
<keyword evidence="2 4" id="KW-0238">DNA-binding</keyword>
<dbReference type="InterPro" id="IPR050109">
    <property type="entry name" value="HTH-type_TetR-like_transc_reg"/>
</dbReference>
<organism evidence="6 7">
    <name type="scientific">Actinocatenispora sera</name>
    <dbReference type="NCBI Taxonomy" id="390989"/>
    <lineage>
        <taxon>Bacteria</taxon>
        <taxon>Bacillati</taxon>
        <taxon>Actinomycetota</taxon>
        <taxon>Actinomycetes</taxon>
        <taxon>Micromonosporales</taxon>
        <taxon>Micromonosporaceae</taxon>
        <taxon>Actinocatenispora</taxon>
    </lineage>
</organism>
<evidence type="ECO:0000256" key="3">
    <source>
        <dbReference type="ARBA" id="ARBA00023163"/>
    </source>
</evidence>
<gene>
    <name evidence="6" type="ORF">Asera_10340</name>
</gene>
<evidence type="ECO:0000259" key="5">
    <source>
        <dbReference type="PROSITE" id="PS50977"/>
    </source>
</evidence>
<dbReference type="Gene3D" id="1.10.10.60">
    <property type="entry name" value="Homeodomain-like"/>
    <property type="match status" value="1"/>
</dbReference>
<dbReference type="PANTHER" id="PTHR30055:SF234">
    <property type="entry name" value="HTH-TYPE TRANSCRIPTIONAL REGULATOR BETI"/>
    <property type="match status" value="1"/>
</dbReference>
<dbReference type="RefSeq" id="WP_051801953.1">
    <property type="nucleotide sequence ID" value="NZ_AP023354.1"/>
</dbReference>
<evidence type="ECO:0000313" key="7">
    <source>
        <dbReference type="Proteomes" id="UP000680750"/>
    </source>
</evidence>
<feature type="domain" description="HTH tetR-type" evidence="5">
    <location>
        <begin position="5"/>
        <end position="65"/>
    </location>
</feature>
<evidence type="ECO:0000256" key="2">
    <source>
        <dbReference type="ARBA" id="ARBA00023125"/>
    </source>
</evidence>
<evidence type="ECO:0000256" key="1">
    <source>
        <dbReference type="ARBA" id="ARBA00023015"/>
    </source>
</evidence>
<reference evidence="6" key="1">
    <citation type="submission" date="2020-08" db="EMBL/GenBank/DDBJ databases">
        <title>Whole genome shotgun sequence of Actinocatenispora sera NBRC 101916.</title>
        <authorList>
            <person name="Komaki H."/>
            <person name="Tamura T."/>
        </authorList>
    </citation>
    <scope>NUCLEOTIDE SEQUENCE</scope>
    <source>
        <strain evidence="6">NBRC 101916</strain>
    </source>
</reference>
<dbReference type="AlphaFoldDB" id="A0A810KX64"/>
<dbReference type="InterPro" id="IPR001647">
    <property type="entry name" value="HTH_TetR"/>
</dbReference>
<feature type="DNA-binding region" description="H-T-H motif" evidence="4">
    <location>
        <begin position="28"/>
        <end position="47"/>
    </location>
</feature>
<dbReference type="SUPFAM" id="SSF46689">
    <property type="entry name" value="Homeodomain-like"/>
    <property type="match status" value="1"/>
</dbReference>
<dbReference type="EMBL" id="AP023354">
    <property type="protein sequence ID" value="BCJ26926.1"/>
    <property type="molecule type" value="Genomic_DNA"/>
</dbReference>
<accession>A0A810KX64</accession>
<dbReference type="GO" id="GO:0003700">
    <property type="term" value="F:DNA-binding transcription factor activity"/>
    <property type="evidence" value="ECO:0007669"/>
    <property type="project" value="TreeGrafter"/>
</dbReference>
<dbReference type="KEGG" id="aser:Asera_10340"/>
<dbReference type="InterPro" id="IPR025996">
    <property type="entry name" value="MT1864/Rv1816-like_C"/>
</dbReference>
<evidence type="ECO:0000313" key="6">
    <source>
        <dbReference type="EMBL" id="BCJ26926.1"/>
    </source>
</evidence>
<dbReference type="InterPro" id="IPR036271">
    <property type="entry name" value="Tet_transcr_reg_TetR-rel_C_sf"/>
</dbReference>
<dbReference type="InterPro" id="IPR009057">
    <property type="entry name" value="Homeodomain-like_sf"/>
</dbReference>